<proteinExistence type="predicted"/>
<dbReference type="AlphaFoldDB" id="A0A2P2II03"/>
<dbReference type="EMBL" id="GGEC01000355">
    <property type="protein sequence ID" value="MBW80838.1"/>
    <property type="molecule type" value="Transcribed_RNA"/>
</dbReference>
<sequence length="37" mass="4473">MQIIGKIPLCNVDSEINRREKKRAKREMIGRFWPMDI</sequence>
<protein>
    <submittedName>
        <fullName evidence="1">Uncharacterized protein</fullName>
    </submittedName>
</protein>
<organism evidence="1">
    <name type="scientific">Rhizophora mucronata</name>
    <name type="common">Asiatic mangrove</name>
    <dbReference type="NCBI Taxonomy" id="61149"/>
    <lineage>
        <taxon>Eukaryota</taxon>
        <taxon>Viridiplantae</taxon>
        <taxon>Streptophyta</taxon>
        <taxon>Embryophyta</taxon>
        <taxon>Tracheophyta</taxon>
        <taxon>Spermatophyta</taxon>
        <taxon>Magnoliopsida</taxon>
        <taxon>eudicotyledons</taxon>
        <taxon>Gunneridae</taxon>
        <taxon>Pentapetalae</taxon>
        <taxon>rosids</taxon>
        <taxon>fabids</taxon>
        <taxon>Malpighiales</taxon>
        <taxon>Rhizophoraceae</taxon>
        <taxon>Rhizophora</taxon>
    </lineage>
</organism>
<reference evidence="1" key="1">
    <citation type="submission" date="2018-02" db="EMBL/GenBank/DDBJ databases">
        <title>Rhizophora mucronata_Transcriptome.</title>
        <authorList>
            <person name="Meera S.P."/>
            <person name="Sreeshan A."/>
            <person name="Augustine A."/>
        </authorList>
    </citation>
    <scope>NUCLEOTIDE SEQUENCE</scope>
    <source>
        <tissue evidence="1">Leaf</tissue>
    </source>
</reference>
<accession>A0A2P2II03</accession>
<evidence type="ECO:0000313" key="1">
    <source>
        <dbReference type="EMBL" id="MBW80838.1"/>
    </source>
</evidence>
<name>A0A2P2II03_RHIMU</name>